<evidence type="ECO:0000256" key="1">
    <source>
        <dbReference type="SAM" id="Phobius"/>
    </source>
</evidence>
<dbReference type="AlphaFoldDB" id="A0AAN8A5Z8"/>
<accession>A0AAN8A5Z8</accession>
<keyword evidence="1" id="KW-0812">Transmembrane</keyword>
<comment type="caution">
    <text evidence="2">The sequence shown here is derived from an EMBL/GenBank/DDBJ whole genome shotgun (WGS) entry which is preliminary data.</text>
</comment>
<dbReference type="PANTHER" id="PTHR36587:SF2">
    <property type="entry name" value="EXPRESSION SITE-ASSOCIATED GENE 3 (ESAG3)-LIKE PROTEIN"/>
    <property type="match status" value="1"/>
</dbReference>
<dbReference type="EMBL" id="JAVRQU010000002">
    <property type="protein sequence ID" value="KAK5706494.1"/>
    <property type="molecule type" value="Genomic_DNA"/>
</dbReference>
<feature type="transmembrane region" description="Helical" evidence="1">
    <location>
        <begin position="12"/>
        <end position="32"/>
    </location>
</feature>
<protein>
    <submittedName>
        <fullName evidence="2">Uncharacterized protein</fullName>
    </submittedName>
</protein>
<gene>
    <name evidence="2" type="ORF">LTR97_001483</name>
</gene>
<name>A0AAN8A5Z8_9PEZI</name>
<dbReference type="PANTHER" id="PTHR36587">
    <property type="entry name" value="EXPRESSION SITE-ASSOCIATED GENE 3 (ESAG3)-LIKE PROTEIN"/>
    <property type="match status" value="1"/>
</dbReference>
<proteinExistence type="predicted"/>
<evidence type="ECO:0000313" key="3">
    <source>
        <dbReference type="Proteomes" id="UP001310594"/>
    </source>
</evidence>
<reference evidence="2" key="1">
    <citation type="submission" date="2023-08" db="EMBL/GenBank/DDBJ databases">
        <title>Black Yeasts Isolated from many extreme environments.</title>
        <authorList>
            <person name="Coleine C."/>
            <person name="Stajich J.E."/>
            <person name="Selbmann L."/>
        </authorList>
    </citation>
    <scope>NUCLEOTIDE SEQUENCE</scope>
    <source>
        <strain evidence="2">CCFEE 5810</strain>
    </source>
</reference>
<sequence length="515" mass="58427">MEGYLTFRRPRRIITIVLAGFTVLILLLAFTFTRPNAKAVDNIDLSESRGSSNNGTGDDIAAKKARLHFLVPATSSNANLCKLMLSAQILGYPTPVLINFGDPENPDAYVQHLAKVQGFLDYLGSILERDKAAGVEEEHLVFIVDGYDVWLQLHRDVLVERYFASNAAADERTAREFGQELFEEHDMRQTIIFGPDKICWPIDYALGPHQDKGPLELNTPRWLNSGTILGSARNLRDLFQATLDDIHRNHVTDSDQFYVAEIFGRQEYARIERTRGLGPGKDLMVARKNWTYESGDFKGLGRSEPTMFGNRTEYHIGIDYTSSMFQTMAYWKQYLTLVRPSNSWPPAAHPDAYNPQVVRVPDDVAQSSPPFSVLSDSTSETDLDLAAKWDDVDLLYNVATEQIPVLIHFAGLPGKEKAFREIWWHRMWFQERAEMLRLAALNVTARDAINKTPSKKIGGYRWYNAEPPEADDIRLRGVDGAWADASGGWYSWRGLCSAFEPTIYNRTGNHYWHPV</sequence>
<dbReference type="CDD" id="cd22997">
    <property type="entry name" value="GT_LH"/>
    <property type="match status" value="1"/>
</dbReference>
<keyword evidence="1" id="KW-0472">Membrane</keyword>
<keyword evidence="1" id="KW-1133">Transmembrane helix</keyword>
<organism evidence="2 3">
    <name type="scientific">Elasticomyces elasticus</name>
    <dbReference type="NCBI Taxonomy" id="574655"/>
    <lineage>
        <taxon>Eukaryota</taxon>
        <taxon>Fungi</taxon>
        <taxon>Dikarya</taxon>
        <taxon>Ascomycota</taxon>
        <taxon>Pezizomycotina</taxon>
        <taxon>Dothideomycetes</taxon>
        <taxon>Dothideomycetidae</taxon>
        <taxon>Mycosphaerellales</taxon>
        <taxon>Teratosphaeriaceae</taxon>
        <taxon>Elasticomyces</taxon>
    </lineage>
</organism>
<dbReference type="Proteomes" id="UP001310594">
    <property type="component" value="Unassembled WGS sequence"/>
</dbReference>
<evidence type="ECO:0000313" key="2">
    <source>
        <dbReference type="EMBL" id="KAK5706494.1"/>
    </source>
</evidence>